<comment type="similarity">
    <text evidence="1">Belongs to the UDP-glycosyltransferase family.</text>
</comment>
<dbReference type="InterPro" id="IPR050426">
    <property type="entry name" value="Glycosyltransferase_28"/>
</dbReference>
<feature type="domain" description="Erythromycin biosynthesis protein CIII-like C-terminal" evidence="3">
    <location>
        <begin position="244"/>
        <end position="371"/>
    </location>
</feature>
<dbReference type="PANTHER" id="PTHR48050:SF13">
    <property type="entry name" value="STEROL 3-BETA-GLUCOSYLTRANSFERASE UGT80A2"/>
    <property type="match status" value="1"/>
</dbReference>
<dbReference type="SUPFAM" id="SSF53756">
    <property type="entry name" value="UDP-Glycosyltransferase/glycogen phosphorylase"/>
    <property type="match status" value="1"/>
</dbReference>
<dbReference type="FunFam" id="3.40.50.2000:FF:000072">
    <property type="entry name" value="Glycosyl transferase"/>
    <property type="match status" value="1"/>
</dbReference>
<evidence type="ECO:0000256" key="2">
    <source>
        <dbReference type="ARBA" id="ARBA00022679"/>
    </source>
</evidence>
<dbReference type="PANTHER" id="PTHR48050">
    <property type="entry name" value="STEROL 3-BETA-GLUCOSYLTRANSFERASE"/>
    <property type="match status" value="1"/>
</dbReference>
<sequence length="393" mass="41898">MPGTRPAHVAVVNLPMLGHVNPTLGVVEELVRRGHRVTYAISEHFVHQVKAAGAEPVLYPVDAGDGSEPPERLSEGFARAVHASLGALPALTRAYGADRPDLILYDVYGFAGLILGAQWRIPTVLFSPTHLSYGGIIPELFDGTPAVPDLPGHQDLTDALTSRGLDPSRLDEFESPAYAIAALPRTFQRRPDTVTAGRVAYTGPILGDRSHQGTWHPPHPDARILLISLGSQFTRRPDFYRACVEAFADGDHHVVMSIGFEVSPSDLGPLPANVEIHAHVPQVSVLSRAEAFVTHAGMGGTMEAVAHGVPMVAVPQMAEQRVNAAQIEHLRLGVHLPRERVTPAALREAVRTVTDSPEIRAGLDALRAELADAGGAGAAADLIEEALRSGVTP</sequence>
<reference evidence="4 5" key="1">
    <citation type="submission" date="2015-10" db="EMBL/GenBank/DDBJ databases">
        <title>Draft genome sequence of Streptomyces griseoruber DSM 40281, type strain for the species Streptomyces griseoruber.</title>
        <authorList>
            <person name="Ruckert C."/>
            <person name="Winkler A."/>
            <person name="Kalinowski J."/>
            <person name="Kampfer P."/>
            <person name="Glaeser S."/>
        </authorList>
    </citation>
    <scope>NUCLEOTIDE SEQUENCE [LARGE SCALE GENOMIC DNA]</scope>
    <source>
        <strain evidence="4 5">DSM 40281</strain>
    </source>
</reference>
<dbReference type="OrthoDB" id="6620093at2"/>
<accession>A0A101SL71</accession>
<keyword evidence="5" id="KW-1185">Reference proteome</keyword>
<dbReference type="RefSeq" id="WP_059203445.1">
    <property type="nucleotide sequence ID" value="NZ_JBIRRP010000005.1"/>
</dbReference>
<gene>
    <name evidence="4" type="ORF">AQJ64_40305</name>
</gene>
<dbReference type="STRING" id="1943.AQJ64_40305"/>
<dbReference type="EMBL" id="LMWW01000072">
    <property type="protein sequence ID" value="KUN75921.1"/>
    <property type="molecule type" value="Genomic_DNA"/>
</dbReference>
<dbReference type="NCBIfam" id="TIGR01426">
    <property type="entry name" value="MGT"/>
    <property type="match status" value="1"/>
</dbReference>
<evidence type="ECO:0000256" key="1">
    <source>
        <dbReference type="ARBA" id="ARBA00009995"/>
    </source>
</evidence>
<keyword evidence="2" id="KW-0808">Transferase</keyword>
<organism evidence="4 5">
    <name type="scientific">Streptomyces griseoruber</name>
    <dbReference type="NCBI Taxonomy" id="1943"/>
    <lineage>
        <taxon>Bacteria</taxon>
        <taxon>Bacillati</taxon>
        <taxon>Actinomycetota</taxon>
        <taxon>Actinomycetes</taxon>
        <taxon>Kitasatosporales</taxon>
        <taxon>Streptomycetaceae</taxon>
        <taxon>Streptomyces</taxon>
    </lineage>
</organism>
<dbReference type="InterPro" id="IPR002213">
    <property type="entry name" value="UDP_glucos_trans"/>
</dbReference>
<evidence type="ECO:0000313" key="4">
    <source>
        <dbReference type="EMBL" id="KUN75921.1"/>
    </source>
</evidence>
<dbReference type="CDD" id="cd03784">
    <property type="entry name" value="GT1_Gtf-like"/>
    <property type="match status" value="1"/>
</dbReference>
<dbReference type="Gene3D" id="3.40.50.2000">
    <property type="entry name" value="Glycogen Phosphorylase B"/>
    <property type="match status" value="2"/>
</dbReference>
<dbReference type="InterPro" id="IPR010610">
    <property type="entry name" value="EryCIII-like_C"/>
</dbReference>
<dbReference type="GO" id="GO:0008194">
    <property type="term" value="F:UDP-glycosyltransferase activity"/>
    <property type="evidence" value="ECO:0007669"/>
    <property type="project" value="InterPro"/>
</dbReference>
<dbReference type="AlphaFoldDB" id="A0A101SL71"/>
<dbReference type="InterPro" id="IPR006326">
    <property type="entry name" value="UDPGT_MGT-like"/>
</dbReference>
<dbReference type="GO" id="GO:0016758">
    <property type="term" value="F:hexosyltransferase activity"/>
    <property type="evidence" value="ECO:0007669"/>
    <property type="project" value="InterPro"/>
</dbReference>
<evidence type="ECO:0000313" key="5">
    <source>
        <dbReference type="Proteomes" id="UP000052982"/>
    </source>
</evidence>
<dbReference type="GO" id="GO:0017000">
    <property type="term" value="P:antibiotic biosynthetic process"/>
    <property type="evidence" value="ECO:0007669"/>
    <property type="project" value="UniProtKB-ARBA"/>
</dbReference>
<protein>
    <recommendedName>
        <fullName evidence="3">Erythromycin biosynthesis protein CIII-like C-terminal domain-containing protein</fullName>
    </recommendedName>
</protein>
<dbReference type="Pfam" id="PF06722">
    <property type="entry name" value="EryCIII-like_C"/>
    <property type="match status" value="1"/>
</dbReference>
<dbReference type="Proteomes" id="UP000052982">
    <property type="component" value="Unassembled WGS sequence"/>
</dbReference>
<comment type="caution">
    <text evidence="4">The sequence shown here is derived from an EMBL/GenBank/DDBJ whole genome shotgun (WGS) entry which is preliminary data.</text>
</comment>
<evidence type="ECO:0000259" key="3">
    <source>
        <dbReference type="Pfam" id="PF06722"/>
    </source>
</evidence>
<proteinExistence type="inferred from homology"/>
<name>A0A101SL71_9ACTN</name>